<accession>A0A2X2FXV0</accession>
<evidence type="ECO:0000313" key="1">
    <source>
        <dbReference type="EMBL" id="VFS56368.1"/>
    </source>
</evidence>
<dbReference type="EMBL" id="CAADJE010000002">
    <property type="protein sequence ID" value="VFS56368.1"/>
    <property type="molecule type" value="Genomic_DNA"/>
</dbReference>
<dbReference type="Proteomes" id="UP000345637">
    <property type="component" value="Unassembled WGS sequence"/>
</dbReference>
<evidence type="ECO:0000313" key="2">
    <source>
        <dbReference type="Proteomes" id="UP000345637"/>
    </source>
</evidence>
<organism evidence="1 2">
    <name type="scientific">Raoultella planticola</name>
    <name type="common">Klebsiella planticola</name>
    <dbReference type="NCBI Taxonomy" id="575"/>
    <lineage>
        <taxon>Bacteria</taxon>
        <taxon>Pseudomonadati</taxon>
        <taxon>Pseudomonadota</taxon>
        <taxon>Gammaproteobacteria</taxon>
        <taxon>Enterobacterales</taxon>
        <taxon>Enterobacteriaceae</taxon>
        <taxon>Klebsiella/Raoultella group</taxon>
        <taxon>Raoultella</taxon>
    </lineage>
</organism>
<sequence>MNIYQAQPKDVDKILPLFLAYREFYDVAT</sequence>
<reference evidence="1 2" key="1">
    <citation type="submission" date="2019-03" db="EMBL/GenBank/DDBJ databases">
        <authorList>
            <consortium name="Pathogen Informatics"/>
        </authorList>
    </citation>
    <scope>NUCLEOTIDE SEQUENCE [LARGE SCALE GENOMIC DNA]</scope>
    <source>
        <strain evidence="1 2">NCTC12998</strain>
    </source>
</reference>
<gene>
    <name evidence="1" type="ORF">NCTC12998_00369</name>
</gene>
<protein>
    <submittedName>
        <fullName evidence="1">Uncharacterized protein</fullName>
    </submittedName>
</protein>
<dbReference type="AlphaFoldDB" id="A0A2X2FXV0"/>
<name>A0A2X2FXV0_RAOPL</name>
<proteinExistence type="predicted"/>